<name>A0A835N8M1_9ROSI</name>
<dbReference type="Proteomes" id="UP000657918">
    <property type="component" value="Unassembled WGS sequence"/>
</dbReference>
<dbReference type="OrthoDB" id="10266018at2759"/>
<evidence type="ECO:0000313" key="4">
    <source>
        <dbReference type="EMBL" id="KAF9688422.1"/>
    </source>
</evidence>
<dbReference type="GO" id="GO:0051301">
    <property type="term" value="P:cell division"/>
    <property type="evidence" value="ECO:0007669"/>
    <property type="project" value="UniProtKB-KW"/>
</dbReference>
<evidence type="ECO:0000256" key="1">
    <source>
        <dbReference type="ARBA" id="ARBA00022618"/>
    </source>
</evidence>
<dbReference type="PANTHER" id="PTHR10026">
    <property type="entry name" value="CYCLIN"/>
    <property type="match status" value="1"/>
</dbReference>
<dbReference type="PIRSF" id="PIRSF028758">
    <property type="entry name" value="Cyclin, C/H/G types"/>
    <property type="match status" value="1"/>
</dbReference>
<evidence type="ECO:0000313" key="5">
    <source>
        <dbReference type="Proteomes" id="UP000657918"/>
    </source>
</evidence>
<dbReference type="InterPro" id="IPR043198">
    <property type="entry name" value="Cyclin/Ssn8"/>
</dbReference>
<evidence type="ECO:0000256" key="2">
    <source>
        <dbReference type="ARBA" id="ARBA00023306"/>
    </source>
</evidence>
<keyword evidence="5" id="KW-1185">Reference proteome</keyword>
<protein>
    <recommendedName>
        <fullName evidence="3">Cyclin-like domain-containing protein</fullName>
    </recommendedName>
</protein>
<dbReference type="InterPro" id="IPR013763">
    <property type="entry name" value="Cyclin-like_dom"/>
</dbReference>
<accession>A0A835N8M1</accession>
<keyword evidence="2" id="KW-0131">Cell cycle</keyword>
<dbReference type="Gene3D" id="1.10.472.10">
    <property type="entry name" value="Cyclin-like"/>
    <property type="match status" value="2"/>
</dbReference>
<feature type="domain" description="Cyclin-like" evidence="3">
    <location>
        <begin position="46"/>
        <end position="127"/>
    </location>
</feature>
<dbReference type="SMART" id="SM00385">
    <property type="entry name" value="CYCLIN"/>
    <property type="match status" value="2"/>
</dbReference>
<reference evidence="4 5" key="1">
    <citation type="submission" date="2020-10" db="EMBL/GenBank/DDBJ databases">
        <title>Plant Genome Project.</title>
        <authorList>
            <person name="Zhang R.-G."/>
        </authorList>
    </citation>
    <scope>NUCLEOTIDE SEQUENCE [LARGE SCALE GENOMIC DNA]</scope>
    <source>
        <strain evidence="4">FAFU-HL-1</strain>
        <tissue evidence="4">Leaf</tissue>
    </source>
</reference>
<keyword evidence="1" id="KW-0132">Cell division</keyword>
<feature type="domain" description="Cyclin-like" evidence="3">
    <location>
        <begin position="140"/>
        <end position="220"/>
    </location>
</feature>
<dbReference type="GO" id="GO:0016538">
    <property type="term" value="F:cyclin-dependent protein serine/threonine kinase regulator activity"/>
    <property type="evidence" value="ECO:0007669"/>
    <property type="project" value="InterPro"/>
</dbReference>
<sequence length="242" mass="28371">MAANFWTSSHYKQLFDQEEVDVVHPLDKEKGITLEDFKLIKMHMVIPICKLAQQVKVRQRVVATAVTYMRRLYTSEADSLPRKQPVVSRSNVVLLTSLNFCVSRKNSDDKYRYEIKDILEMEMKILEALNYYLVVFHPYRSLPQFLQDAGMNDIGMTQLTWGLVNDTYRMDLILIHPPHLIALACIYTASVYREKDKTAWFEELRVDMNVVKNIAMEILDFYESHRLITDERVNAAFNKLKP</sequence>
<dbReference type="InterPro" id="IPR036915">
    <property type="entry name" value="Cyclin-like_sf"/>
</dbReference>
<dbReference type="AlphaFoldDB" id="A0A835N8M1"/>
<evidence type="ECO:0000259" key="3">
    <source>
        <dbReference type="SMART" id="SM00385"/>
    </source>
</evidence>
<organism evidence="4 5">
    <name type="scientific">Salix dunnii</name>
    <dbReference type="NCBI Taxonomy" id="1413687"/>
    <lineage>
        <taxon>Eukaryota</taxon>
        <taxon>Viridiplantae</taxon>
        <taxon>Streptophyta</taxon>
        <taxon>Embryophyta</taxon>
        <taxon>Tracheophyta</taxon>
        <taxon>Spermatophyta</taxon>
        <taxon>Magnoliopsida</taxon>
        <taxon>eudicotyledons</taxon>
        <taxon>Gunneridae</taxon>
        <taxon>Pentapetalae</taxon>
        <taxon>rosids</taxon>
        <taxon>fabids</taxon>
        <taxon>Malpighiales</taxon>
        <taxon>Salicaceae</taxon>
        <taxon>Saliceae</taxon>
        <taxon>Salix</taxon>
    </lineage>
</organism>
<comment type="caution">
    <text evidence="4">The sequence shown here is derived from an EMBL/GenBank/DDBJ whole genome shotgun (WGS) entry which is preliminary data.</text>
</comment>
<proteinExistence type="predicted"/>
<dbReference type="EMBL" id="JADGMS010000002">
    <property type="protein sequence ID" value="KAF9688422.1"/>
    <property type="molecule type" value="Genomic_DNA"/>
</dbReference>
<dbReference type="SUPFAM" id="SSF47954">
    <property type="entry name" value="Cyclin-like"/>
    <property type="match status" value="2"/>
</dbReference>
<gene>
    <name evidence="4" type="ORF">SADUNF_Sadunf02G0195600</name>
</gene>
<dbReference type="GO" id="GO:0006357">
    <property type="term" value="P:regulation of transcription by RNA polymerase II"/>
    <property type="evidence" value="ECO:0007669"/>
    <property type="project" value="InterPro"/>
</dbReference>